<proteinExistence type="inferred from homology"/>
<feature type="non-terminal residue" evidence="3">
    <location>
        <position position="1"/>
    </location>
</feature>
<dbReference type="Gene3D" id="3.40.950.10">
    <property type="entry name" value="Fe-only Hydrogenase (Larger Subunit), Chain L, domain 3"/>
    <property type="match status" value="1"/>
</dbReference>
<comment type="caution">
    <text evidence="3">The sequence shown here is derived from an EMBL/GenBank/DDBJ whole genome shotgun (WGS) entry which is preliminary data.</text>
</comment>
<evidence type="ECO:0000256" key="1">
    <source>
        <dbReference type="ARBA" id="ARBA00006596"/>
    </source>
</evidence>
<comment type="similarity">
    <text evidence="1">Belongs to the NARF family.</text>
</comment>
<dbReference type="EMBL" id="CAJOBR010091553">
    <property type="protein sequence ID" value="CAF5141631.1"/>
    <property type="molecule type" value="Genomic_DNA"/>
</dbReference>
<evidence type="ECO:0000313" key="4">
    <source>
        <dbReference type="Proteomes" id="UP000663848"/>
    </source>
</evidence>
<feature type="domain" description="Iron hydrogenase large subunit C-terminal" evidence="2">
    <location>
        <begin position="2"/>
        <end position="22"/>
    </location>
</feature>
<dbReference type="SUPFAM" id="SSF53920">
    <property type="entry name" value="Fe-only hydrogenase"/>
    <property type="match status" value="1"/>
</dbReference>
<evidence type="ECO:0000259" key="2">
    <source>
        <dbReference type="Pfam" id="PF02906"/>
    </source>
</evidence>
<dbReference type="InterPro" id="IPR009016">
    <property type="entry name" value="Fe_hydrogenase"/>
</dbReference>
<name>A0A822FXZ4_9BILA</name>
<dbReference type="Pfam" id="PF02906">
    <property type="entry name" value="Fe_hyd_lg_C"/>
    <property type="match status" value="1"/>
</dbReference>
<gene>
    <name evidence="3" type="ORF">QYT958_LOCUS47739</name>
</gene>
<accession>A0A822FXZ4</accession>
<sequence>RNKCEYDFVEIMACPSGCINGGGQIRNSDTNLDDVRRTYETLPYLSQPLDLRLDDKNHIPLFTEYRPIEKNLLNTFNLKW</sequence>
<dbReference type="AlphaFoldDB" id="A0A822FXZ4"/>
<organism evidence="3 4">
    <name type="scientific">Rotaria socialis</name>
    <dbReference type="NCBI Taxonomy" id="392032"/>
    <lineage>
        <taxon>Eukaryota</taxon>
        <taxon>Metazoa</taxon>
        <taxon>Spiralia</taxon>
        <taxon>Gnathifera</taxon>
        <taxon>Rotifera</taxon>
        <taxon>Eurotatoria</taxon>
        <taxon>Bdelloidea</taxon>
        <taxon>Philodinida</taxon>
        <taxon>Philodinidae</taxon>
        <taxon>Rotaria</taxon>
    </lineage>
</organism>
<dbReference type="Proteomes" id="UP000663848">
    <property type="component" value="Unassembled WGS sequence"/>
</dbReference>
<dbReference type="InterPro" id="IPR004108">
    <property type="entry name" value="Fe_hydrogenase_lsu_C"/>
</dbReference>
<feature type="non-terminal residue" evidence="3">
    <location>
        <position position="80"/>
    </location>
</feature>
<reference evidence="3" key="1">
    <citation type="submission" date="2021-02" db="EMBL/GenBank/DDBJ databases">
        <authorList>
            <person name="Nowell W R."/>
        </authorList>
    </citation>
    <scope>NUCLEOTIDE SEQUENCE</scope>
</reference>
<protein>
    <recommendedName>
        <fullName evidence="2">Iron hydrogenase large subunit C-terminal domain-containing protein</fullName>
    </recommendedName>
</protein>
<evidence type="ECO:0000313" key="3">
    <source>
        <dbReference type="EMBL" id="CAF5141631.1"/>
    </source>
</evidence>